<proteinExistence type="predicted"/>
<gene>
    <name evidence="1" type="ORF">CKF48_07490</name>
</gene>
<evidence type="ECO:0000313" key="2">
    <source>
        <dbReference type="Proteomes" id="UP000215137"/>
    </source>
</evidence>
<accession>A0A248TG44</accession>
<keyword evidence="2" id="KW-1185">Reference proteome</keyword>
<dbReference type="KEGG" id="bko:CKF48_07490"/>
<reference evidence="1 2" key="1">
    <citation type="submission" date="2017-08" db="EMBL/GenBank/DDBJ databases">
        <title>Complete Genome Sequence of Bacillus kochii Oregon-R-modENCODE STRAIN BDGP4, isolated from Drosophila melanogaster gut.</title>
        <authorList>
            <person name="Wan K.H."/>
            <person name="Yu C."/>
            <person name="Park S."/>
            <person name="Hammonds A.S."/>
            <person name="Booth B.W."/>
            <person name="Celniker S.E."/>
        </authorList>
    </citation>
    <scope>NUCLEOTIDE SEQUENCE [LARGE SCALE GENOMIC DNA]</scope>
    <source>
        <strain evidence="1 2">BDGP4</strain>
    </source>
</reference>
<organism evidence="1 2">
    <name type="scientific">Cytobacillus kochii</name>
    <dbReference type="NCBI Taxonomy" id="859143"/>
    <lineage>
        <taxon>Bacteria</taxon>
        <taxon>Bacillati</taxon>
        <taxon>Bacillota</taxon>
        <taxon>Bacilli</taxon>
        <taxon>Bacillales</taxon>
        <taxon>Bacillaceae</taxon>
        <taxon>Cytobacillus</taxon>
    </lineage>
</organism>
<name>A0A248TG44_9BACI</name>
<dbReference type="RefSeq" id="WP_095370759.1">
    <property type="nucleotide sequence ID" value="NZ_CP022983.1"/>
</dbReference>
<dbReference type="EMBL" id="CP022983">
    <property type="protein sequence ID" value="ASV67184.1"/>
    <property type="molecule type" value="Genomic_DNA"/>
</dbReference>
<protein>
    <submittedName>
        <fullName evidence="1">Uncharacterized protein</fullName>
    </submittedName>
</protein>
<evidence type="ECO:0000313" key="1">
    <source>
        <dbReference type="EMBL" id="ASV67184.1"/>
    </source>
</evidence>
<sequence length="153" mass="17580">MEGMFNLKKLKKATTQYYAVTCYTDKNSSQETYDTQFAFPVGDLDNVEVTTEILDGEWNEGQRVKLHEIMNEKQLQFPFYIINEVNAEDISKEIKLLKKDHPFKNLLGTISFEEIVAAEDRAIYQLHKAVAYKQTVAETIEFLNGKLSGQKSS</sequence>
<dbReference type="AlphaFoldDB" id="A0A248TG44"/>
<dbReference type="Proteomes" id="UP000215137">
    <property type="component" value="Chromosome"/>
</dbReference>